<dbReference type="SUPFAM" id="SSF54001">
    <property type="entry name" value="Cysteine proteinases"/>
    <property type="match status" value="1"/>
</dbReference>
<evidence type="ECO:0000259" key="1">
    <source>
        <dbReference type="Pfam" id="PF01841"/>
    </source>
</evidence>
<name>A0A2S5AEA6_9FLAO</name>
<dbReference type="Proteomes" id="UP000237310">
    <property type="component" value="Unassembled WGS sequence"/>
</dbReference>
<protein>
    <recommendedName>
        <fullName evidence="1">Transglutaminase-like domain-containing protein</fullName>
    </recommendedName>
</protein>
<reference evidence="2 3" key="1">
    <citation type="submission" date="2018-01" db="EMBL/GenBank/DDBJ databases">
        <authorList>
            <person name="Gaut B.S."/>
            <person name="Morton B.R."/>
            <person name="Clegg M.T."/>
            <person name="Duvall M.R."/>
        </authorList>
    </citation>
    <scope>NUCLEOTIDE SEQUENCE [LARGE SCALE GENOMIC DNA]</scope>
    <source>
        <strain evidence="2 3">HR-AY</strain>
    </source>
</reference>
<keyword evidence="3" id="KW-1185">Reference proteome</keyword>
<feature type="domain" description="Transglutaminase-like" evidence="1">
    <location>
        <begin position="62"/>
        <end position="160"/>
    </location>
</feature>
<sequence length="262" mass="30312">MSKPLNWYLKRHPLLYKIRFRLVSKNVSLNDINNFCYNDINKKNNIPKLFYETNDLIFNEISEKLSDFEKTKTIAIWLKKNIKGGPGLGKSSATALHKMIKGEGGVCSDFSQIFSNFCVINNIKVKEWGLKSLSTDPKVSGGHSFNEVYCPEFQKWIMIDVAKSCLFYQSELDIPLSTLEYMQLKKEKKQIDIRPLNGLDTTDNNLLNIFILSNSMPFIITNYDNKTVDYFLDKLDFFPVSIIHGLLILLGKGYRFEFPENF</sequence>
<accession>A0A2S5AEA6</accession>
<evidence type="ECO:0000313" key="2">
    <source>
        <dbReference type="EMBL" id="POY40894.1"/>
    </source>
</evidence>
<proteinExistence type="predicted"/>
<dbReference type="Gene3D" id="3.10.620.30">
    <property type="match status" value="1"/>
</dbReference>
<dbReference type="InterPro" id="IPR002931">
    <property type="entry name" value="Transglutaminase-like"/>
</dbReference>
<organism evidence="2 3">
    <name type="scientific">Flavobacterium alvei</name>
    <dbReference type="NCBI Taxonomy" id="2080416"/>
    <lineage>
        <taxon>Bacteria</taxon>
        <taxon>Pseudomonadati</taxon>
        <taxon>Bacteroidota</taxon>
        <taxon>Flavobacteriia</taxon>
        <taxon>Flavobacteriales</taxon>
        <taxon>Flavobacteriaceae</taxon>
        <taxon>Flavobacterium</taxon>
    </lineage>
</organism>
<dbReference type="OrthoDB" id="1133974at2"/>
<evidence type="ECO:0000313" key="3">
    <source>
        <dbReference type="Proteomes" id="UP000237310"/>
    </source>
</evidence>
<dbReference type="AlphaFoldDB" id="A0A2S5AEA6"/>
<dbReference type="Pfam" id="PF01841">
    <property type="entry name" value="Transglut_core"/>
    <property type="match status" value="1"/>
</dbReference>
<dbReference type="EMBL" id="PQVG01000002">
    <property type="protein sequence ID" value="POY40894.1"/>
    <property type="molecule type" value="Genomic_DNA"/>
</dbReference>
<gene>
    <name evidence="2" type="ORF">C3L50_05200</name>
</gene>
<comment type="caution">
    <text evidence="2">The sequence shown here is derived from an EMBL/GenBank/DDBJ whole genome shotgun (WGS) entry which is preliminary data.</text>
</comment>
<dbReference type="InterPro" id="IPR038765">
    <property type="entry name" value="Papain-like_cys_pep_sf"/>
</dbReference>
<dbReference type="RefSeq" id="WP_103805080.1">
    <property type="nucleotide sequence ID" value="NZ_PQVG01000002.1"/>
</dbReference>